<dbReference type="EMBL" id="PFEE01000032">
    <property type="protein sequence ID" value="PJE63756.1"/>
    <property type="molecule type" value="Genomic_DNA"/>
</dbReference>
<gene>
    <name evidence="1" type="ORF">COU89_01535</name>
</gene>
<comment type="caution">
    <text evidence="1">The sequence shown here is derived from an EMBL/GenBank/DDBJ whole genome shotgun (WGS) entry which is preliminary data.</text>
</comment>
<dbReference type="Proteomes" id="UP000231569">
    <property type="component" value="Unassembled WGS sequence"/>
</dbReference>
<proteinExistence type="predicted"/>
<dbReference type="AlphaFoldDB" id="A0A2M8KV06"/>
<sequence>MKFDLPGTYDFQEHSWFSPHLVIKAMRQLAHIYRSNVESKREFQLAREMFNSAIALLGAYELHHDNRYYLQPNLQNASPDIVAVKFTESVEGVVLEVSQLELVEMNDYSSTNDVVNFLLKTKLSSRKSYDSKTIILCVVNKEIPVNSLEISMELKKIRSASTIYIVGKAQGNNSDWVIFSPYPDLIKPVIYNITKTMEKYDLPSPMMLRRKIIKKILYVNASPKPTSIYDIFNLKEERLKKYLRT</sequence>
<protein>
    <submittedName>
        <fullName evidence="1">Uncharacterized protein</fullName>
    </submittedName>
</protein>
<accession>A0A2M8KV06</accession>
<name>A0A2M8KV06_9BACT</name>
<evidence type="ECO:0000313" key="2">
    <source>
        <dbReference type="Proteomes" id="UP000231569"/>
    </source>
</evidence>
<evidence type="ECO:0000313" key="1">
    <source>
        <dbReference type="EMBL" id="PJE63756.1"/>
    </source>
</evidence>
<organism evidence="1 2">
    <name type="scientific">Candidatus Roizmanbacteria bacterium CG10_big_fil_rev_8_21_14_0_10_45_7</name>
    <dbReference type="NCBI Taxonomy" id="1974854"/>
    <lineage>
        <taxon>Bacteria</taxon>
        <taxon>Candidatus Roizmaniibacteriota</taxon>
    </lineage>
</organism>
<reference evidence="2" key="1">
    <citation type="submission" date="2017-09" db="EMBL/GenBank/DDBJ databases">
        <title>Depth-based differentiation of microbial function through sediment-hosted aquifers and enrichment of novel symbionts in the deep terrestrial subsurface.</title>
        <authorList>
            <person name="Probst A.J."/>
            <person name="Ladd B."/>
            <person name="Jarett J.K."/>
            <person name="Geller-Mcgrath D.E."/>
            <person name="Sieber C.M.K."/>
            <person name="Emerson J.B."/>
            <person name="Anantharaman K."/>
            <person name="Thomas B.C."/>
            <person name="Malmstrom R."/>
            <person name="Stieglmeier M."/>
            <person name="Klingl A."/>
            <person name="Woyke T."/>
            <person name="Ryan C.M."/>
            <person name="Banfield J.F."/>
        </authorList>
    </citation>
    <scope>NUCLEOTIDE SEQUENCE [LARGE SCALE GENOMIC DNA]</scope>
</reference>